<dbReference type="GO" id="GO:0003755">
    <property type="term" value="F:peptidyl-prolyl cis-trans isomerase activity"/>
    <property type="evidence" value="ECO:0007669"/>
    <property type="project" value="UniProtKB-KW"/>
</dbReference>
<dbReference type="PANTHER" id="PTHR47245:SF2">
    <property type="entry name" value="PEPTIDYL-PROLYL CIS-TRANS ISOMERASE HP_0175-RELATED"/>
    <property type="match status" value="1"/>
</dbReference>
<dbReference type="InterPro" id="IPR000297">
    <property type="entry name" value="PPIase_PpiC"/>
</dbReference>
<sequence>MNGLLASDRDGDRPDLLQTIFVNGREISPQQVYREMQYHPAATPAEAIFNAARSLVLGELLSQRARAQGLCDREILPGSADFDTAVDKLLQLEVPVPKPGRPSCLEYYCQHREQFASPPLAEVRHILLQAPGDDGEEAHRIRQLARSLLRQVEQSADPLKCFAQLAGSHSRCSSKDSGGSLGQVGPGDTVPEFEEAVFGHGVGLVPEPVASAYGLHLIYVEQFEPGRPLGFETVREKIAQQLQESLRRRMIRVYLLDLVSHAHITGIDLLSKRDWAH</sequence>
<evidence type="ECO:0000256" key="3">
    <source>
        <dbReference type="ARBA" id="ARBA00013194"/>
    </source>
</evidence>
<dbReference type="SUPFAM" id="SSF54534">
    <property type="entry name" value="FKBP-like"/>
    <property type="match status" value="1"/>
</dbReference>
<comment type="catalytic activity">
    <reaction evidence="1">
        <text>[protein]-peptidylproline (omega=180) = [protein]-peptidylproline (omega=0)</text>
        <dbReference type="Rhea" id="RHEA:16237"/>
        <dbReference type="Rhea" id="RHEA-COMP:10747"/>
        <dbReference type="Rhea" id="RHEA-COMP:10748"/>
        <dbReference type="ChEBI" id="CHEBI:83833"/>
        <dbReference type="ChEBI" id="CHEBI:83834"/>
        <dbReference type="EC" id="5.2.1.8"/>
    </reaction>
</comment>
<evidence type="ECO:0000256" key="2">
    <source>
        <dbReference type="ARBA" id="ARBA00007656"/>
    </source>
</evidence>
<comment type="caution">
    <text evidence="7">The sequence shown here is derived from an EMBL/GenBank/DDBJ whole genome shotgun (WGS) entry which is preliminary data.</text>
</comment>
<evidence type="ECO:0000256" key="4">
    <source>
        <dbReference type="ARBA" id="ARBA00023110"/>
    </source>
</evidence>
<proteinExistence type="inferred from homology"/>
<dbReference type="AlphaFoldDB" id="A0A7W4WDS3"/>
<dbReference type="EC" id="5.2.1.8" evidence="3"/>
<dbReference type="EMBL" id="JACHWZ010000015">
    <property type="protein sequence ID" value="MBB3062373.1"/>
    <property type="molecule type" value="Genomic_DNA"/>
</dbReference>
<name>A0A7W4WDS3_9GAMM</name>
<dbReference type="InterPro" id="IPR023058">
    <property type="entry name" value="PPIase_PpiC_CS"/>
</dbReference>
<evidence type="ECO:0000256" key="5">
    <source>
        <dbReference type="PROSITE-ProRule" id="PRU00278"/>
    </source>
</evidence>
<dbReference type="RefSeq" id="WP_183461632.1">
    <property type="nucleotide sequence ID" value="NZ_JACHWZ010000015.1"/>
</dbReference>
<dbReference type="PROSITE" id="PS01096">
    <property type="entry name" value="PPIC_PPIASE_1"/>
    <property type="match status" value="1"/>
</dbReference>
<reference evidence="7 8" key="1">
    <citation type="submission" date="2020-08" db="EMBL/GenBank/DDBJ databases">
        <title>Genomic Encyclopedia of Type Strains, Phase III (KMG-III): the genomes of soil and plant-associated and newly described type strains.</title>
        <authorList>
            <person name="Whitman W."/>
        </authorList>
    </citation>
    <scope>NUCLEOTIDE SEQUENCE [LARGE SCALE GENOMIC DNA]</scope>
    <source>
        <strain evidence="7 8">CECT 8799</strain>
    </source>
</reference>
<dbReference type="Pfam" id="PF00639">
    <property type="entry name" value="Rotamase"/>
    <property type="match status" value="1"/>
</dbReference>
<dbReference type="Gene3D" id="3.10.50.40">
    <property type="match status" value="1"/>
</dbReference>
<comment type="similarity">
    <text evidence="2">Belongs to the PpiC/parvulin rotamase family.</text>
</comment>
<keyword evidence="4 5" id="KW-0697">Rotamase</keyword>
<keyword evidence="5 7" id="KW-0413">Isomerase</keyword>
<protein>
    <recommendedName>
        <fullName evidence="3">peptidylprolyl isomerase</fullName>
        <ecNumber evidence="3">5.2.1.8</ecNumber>
    </recommendedName>
</protein>
<dbReference type="InterPro" id="IPR050245">
    <property type="entry name" value="PrsA_foldase"/>
</dbReference>
<feature type="domain" description="PpiC" evidence="6">
    <location>
        <begin position="118"/>
        <end position="222"/>
    </location>
</feature>
<evidence type="ECO:0000313" key="8">
    <source>
        <dbReference type="Proteomes" id="UP000535937"/>
    </source>
</evidence>
<evidence type="ECO:0000256" key="1">
    <source>
        <dbReference type="ARBA" id="ARBA00000971"/>
    </source>
</evidence>
<keyword evidence="8" id="KW-1185">Reference proteome</keyword>
<gene>
    <name evidence="7" type="ORF">FHS09_003218</name>
</gene>
<dbReference type="Proteomes" id="UP000535937">
    <property type="component" value="Unassembled WGS sequence"/>
</dbReference>
<accession>A0A7W4WDS3</accession>
<dbReference type="InterPro" id="IPR046357">
    <property type="entry name" value="PPIase_dom_sf"/>
</dbReference>
<organism evidence="7 8">
    <name type="scientific">Microbulbifer rhizosphaerae</name>
    <dbReference type="NCBI Taxonomy" id="1562603"/>
    <lineage>
        <taxon>Bacteria</taxon>
        <taxon>Pseudomonadati</taxon>
        <taxon>Pseudomonadota</taxon>
        <taxon>Gammaproteobacteria</taxon>
        <taxon>Cellvibrionales</taxon>
        <taxon>Microbulbiferaceae</taxon>
        <taxon>Microbulbifer</taxon>
    </lineage>
</organism>
<evidence type="ECO:0000313" key="7">
    <source>
        <dbReference type="EMBL" id="MBB3062373.1"/>
    </source>
</evidence>
<dbReference type="PANTHER" id="PTHR47245">
    <property type="entry name" value="PEPTIDYLPROLYL ISOMERASE"/>
    <property type="match status" value="1"/>
</dbReference>
<dbReference type="PROSITE" id="PS50198">
    <property type="entry name" value="PPIC_PPIASE_2"/>
    <property type="match status" value="1"/>
</dbReference>
<evidence type="ECO:0000259" key="6">
    <source>
        <dbReference type="PROSITE" id="PS50198"/>
    </source>
</evidence>